<comment type="caution">
    <text evidence="3">The sequence shown here is derived from an EMBL/GenBank/DDBJ whole genome shotgun (WGS) entry which is preliminary data.</text>
</comment>
<dbReference type="Proteomes" id="UP000541969">
    <property type="component" value="Unassembled WGS sequence"/>
</dbReference>
<dbReference type="AlphaFoldDB" id="A0A853CGC2"/>
<keyword evidence="2" id="KW-0472">Membrane</keyword>
<gene>
    <name evidence="3" type="ORF">GGQ55_002544</name>
</gene>
<dbReference type="RefSeq" id="WP_179717258.1">
    <property type="nucleotide sequence ID" value="NZ_JACBZT010000001.1"/>
</dbReference>
<sequence length="401" mass="41347">MDEADAPPVRRDARWLSRRAALLLSTAGAGALAGAALVPGEAPTATAGPDQPPADAPVPTPRGLGLVSIEDFRPSGGSDDDALAEAVRYAAARTYKPAIVVPNGSYTLTRPIRPYAGLHLMAFPFGDEFLTSQRITLPSGGLIAYERGVGSITLENLSCKVTDHVLEPIPLDNSRGAWTDVRILGGGYNSGSTLIEGSCLRLDFQPAYVQAVTDSAVRIGGSDCWLFTRGAHFVSGQLPPDQPYLDLHSLGQSVVGSAYITAQGGYGVRISGNGTGLRLAGTLVDASNRSGTDATQLAGVQITGGTDITIDDLWVFNSNVSGQSRGQVTVTGGSDIVFTTPRFPGSNAGTTAADTTGACIHTTVPITVIAPKAAGRSKLITAAAPDLVTLVGAPGWQVQTP</sequence>
<evidence type="ECO:0000256" key="2">
    <source>
        <dbReference type="SAM" id="Phobius"/>
    </source>
</evidence>
<reference evidence="3 4" key="1">
    <citation type="submission" date="2020-07" db="EMBL/GenBank/DDBJ databases">
        <title>Sequencing the genomes of 1000 actinobacteria strains.</title>
        <authorList>
            <person name="Klenk H.-P."/>
        </authorList>
    </citation>
    <scope>NUCLEOTIDE SEQUENCE [LARGE SCALE GENOMIC DNA]</scope>
    <source>
        <strain evidence="3 4">DSM 104001</strain>
    </source>
</reference>
<dbReference type="EMBL" id="JACBZT010000001">
    <property type="protein sequence ID" value="NYJ06266.1"/>
    <property type="molecule type" value="Genomic_DNA"/>
</dbReference>
<dbReference type="InterPro" id="IPR011050">
    <property type="entry name" value="Pectin_lyase_fold/virulence"/>
</dbReference>
<dbReference type="InterPro" id="IPR006311">
    <property type="entry name" value="TAT_signal"/>
</dbReference>
<organism evidence="3 4">
    <name type="scientific">Petropleomorpha daqingensis</name>
    <dbReference type="NCBI Taxonomy" id="2026353"/>
    <lineage>
        <taxon>Bacteria</taxon>
        <taxon>Bacillati</taxon>
        <taxon>Actinomycetota</taxon>
        <taxon>Actinomycetes</taxon>
        <taxon>Geodermatophilales</taxon>
        <taxon>Geodermatophilaceae</taxon>
        <taxon>Petropleomorpha</taxon>
    </lineage>
</organism>
<dbReference type="SUPFAM" id="SSF51126">
    <property type="entry name" value="Pectin lyase-like"/>
    <property type="match status" value="1"/>
</dbReference>
<dbReference type="Gene3D" id="2.160.20.10">
    <property type="entry name" value="Single-stranded right-handed beta-helix, Pectin lyase-like"/>
    <property type="match status" value="1"/>
</dbReference>
<feature type="compositionally biased region" description="Pro residues" evidence="1">
    <location>
        <begin position="50"/>
        <end position="60"/>
    </location>
</feature>
<protein>
    <recommendedName>
        <fullName evidence="5">Pectate lyase superfamily protein</fullName>
    </recommendedName>
</protein>
<evidence type="ECO:0000313" key="3">
    <source>
        <dbReference type="EMBL" id="NYJ06266.1"/>
    </source>
</evidence>
<dbReference type="PROSITE" id="PS51318">
    <property type="entry name" value="TAT"/>
    <property type="match status" value="1"/>
</dbReference>
<proteinExistence type="predicted"/>
<keyword evidence="2" id="KW-1133">Transmembrane helix</keyword>
<feature type="region of interest" description="Disordered" evidence="1">
    <location>
        <begin position="40"/>
        <end position="60"/>
    </location>
</feature>
<keyword evidence="2" id="KW-0812">Transmembrane</keyword>
<evidence type="ECO:0000313" key="4">
    <source>
        <dbReference type="Proteomes" id="UP000541969"/>
    </source>
</evidence>
<name>A0A853CGC2_9ACTN</name>
<evidence type="ECO:0000256" key="1">
    <source>
        <dbReference type="SAM" id="MobiDB-lite"/>
    </source>
</evidence>
<keyword evidence="4" id="KW-1185">Reference proteome</keyword>
<dbReference type="InterPro" id="IPR012334">
    <property type="entry name" value="Pectin_lyas_fold"/>
</dbReference>
<evidence type="ECO:0008006" key="5">
    <source>
        <dbReference type="Google" id="ProtNLM"/>
    </source>
</evidence>
<accession>A0A853CGC2</accession>
<feature type="transmembrane region" description="Helical" evidence="2">
    <location>
        <begin position="20"/>
        <end position="38"/>
    </location>
</feature>